<dbReference type="Proteomes" id="UP000838672">
    <property type="component" value="Unassembled WGS sequence"/>
</dbReference>
<gene>
    <name evidence="6 8" type="primary">rpsH</name>
    <name evidence="8" type="ORF">VST7929_02463</name>
</gene>
<comment type="caution">
    <text evidence="8">The sequence shown here is derived from an EMBL/GenBank/DDBJ whole genome shotgun (WGS) entry which is preliminary data.</text>
</comment>
<dbReference type="PROSITE" id="PS00053">
    <property type="entry name" value="RIBOSOMAL_S8"/>
    <property type="match status" value="1"/>
</dbReference>
<dbReference type="GO" id="GO:0005840">
    <property type="term" value="C:ribosome"/>
    <property type="evidence" value="ECO:0007669"/>
    <property type="project" value="UniProtKB-KW"/>
</dbReference>
<name>A0ABM8ZVZ9_9VIBR</name>
<dbReference type="NCBIfam" id="NF001109">
    <property type="entry name" value="PRK00136.1"/>
    <property type="match status" value="1"/>
</dbReference>
<evidence type="ECO:0000256" key="7">
    <source>
        <dbReference type="RuleBase" id="RU003660"/>
    </source>
</evidence>
<keyword evidence="3 6" id="KW-0687">Ribonucleoprotein</keyword>
<proteinExistence type="inferred from homology"/>
<dbReference type="Gene3D" id="3.30.1370.30">
    <property type="match status" value="1"/>
</dbReference>
<keyword evidence="9" id="KW-1185">Reference proteome</keyword>
<reference evidence="8" key="1">
    <citation type="submission" date="2021-11" db="EMBL/GenBank/DDBJ databases">
        <authorList>
            <person name="Rodrigo-Torres L."/>
            <person name="Arahal R. D."/>
            <person name="Lucena T."/>
        </authorList>
    </citation>
    <scope>NUCLEOTIDE SEQUENCE</scope>
    <source>
        <strain evidence="8">CECT 7929</strain>
    </source>
</reference>
<dbReference type="EMBL" id="CAKLDI010000001">
    <property type="protein sequence ID" value="CAH0534519.1"/>
    <property type="molecule type" value="Genomic_DNA"/>
</dbReference>
<comment type="subunit">
    <text evidence="5 6">Part of the 30S ribosomal subunit. Contacts proteins S5 and S12.</text>
</comment>
<evidence type="ECO:0000313" key="8">
    <source>
        <dbReference type="EMBL" id="CAH0534519.1"/>
    </source>
</evidence>
<dbReference type="RefSeq" id="WP_237467302.1">
    <property type="nucleotide sequence ID" value="NZ_CAKLDI010000001.1"/>
</dbReference>
<dbReference type="InterPro" id="IPR035987">
    <property type="entry name" value="Ribosomal_uS8_sf"/>
</dbReference>
<evidence type="ECO:0000313" key="9">
    <source>
        <dbReference type="Proteomes" id="UP000838672"/>
    </source>
</evidence>
<dbReference type="InterPro" id="IPR047863">
    <property type="entry name" value="Ribosomal_uS8_CS"/>
</dbReference>
<evidence type="ECO:0000256" key="4">
    <source>
        <dbReference type="ARBA" id="ARBA00035258"/>
    </source>
</evidence>
<keyword evidence="6" id="KW-0694">RNA-binding</keyword>
<dbReference type="InterPro" id="IPR000630">
    <property type="entry name" value="Ribosomal_uS8"/>
</dbReference>
<evidence type="ECO:0000256" key="1">
    <source>
        <dbReference type="ARBA" id="ARBA00006471"/>
    </source>
</evidence>
<dbReference type="PANTHER" id="PTHR11758">
    <property type="entry name" value="40S RIBOSOMAL PROTEIN S15A"/>
    <property type="match status" value="1"/>
</dbReference>
<accession>A0ABM8ZVZ9</accession>
<keyword evidence="2 6" id="KW-0689">Ribosomal protein</keyword>
<dbReference type="Pfam" id="PF00410">
    <property type="entry name" value="Ribosomal_S8"/>
    <property type="match status" value="1"/>
</dbReference>
<comment type="similarity">
    <text evidence="1 6 7">Belongs to the universal ribosomal protein uS8 family.</text>
</comment>
<evidence type="ECO:0000256" key="2">
    <source>
        <dbReference type="ARBA" id="ARBA00022980"/>
    </source>
</evidence>
<dbReference type="HAMAP" id="MF_01302_B">
    <property type="entry name" value="Ribosomal_uS8_B"/>
    <property type="match status" value="1"/>
</dbReference>
<comment type="function">
    <text evidence="6">One of the primary rRNA binding proteins, it binds directly to 16S rRNA central domain where it helps coordinate assembly of the platform of the 30S subunit.</text>
</comment>
<evidence type="ECO:0000256" key="3">
    <source>
        <dbReference type="ARBA" id="ARBA00023274"/>
    </source>
</evidence>
<protein>
    <recommendedName>
        <fullName evidence="4 6">Small ribosomal subunit protein uS8</fullName>
    </recommendedName>
</protein>
<organism evidence="8 9">
    <name type="scientific">Vibrio stylophorae</name>
    <dbReference type="NCBI Taxonomy" id="659351"/>
    <lineage>
        <taxon>Bacteria</taxon>
        <taxon>Pseudomonadati</taxon>
        <taxon>Pseudomonadota</taxon>
        <taxon>Gammaproteobacteria</taxon>
        <taxon>Vibrionales</taxon>
        <taxon>Vibrionaceae</taxon>
        <taxon>Vibrio</taxon>
    </lineage>
</organism>
<keyword evidence="6" id="KW-0699">rRNA-binding</keyword>
<dbReference type="SUPFAM" id="SSF56047">
    <property type="entry name" value="Ribosomal protein S8"/>
    <property type="match status" value="1"/>
</dbReference>
<evidence type="ECO:0000256" key="6">
    <source>
        <dbReference type="HAMAP-Rule" id="MF_01302"/>
    </source>
</evidence>
<evidence type="ECO:0000256" key="5">
    <source>
        <dbReference type="ARBA" id="ARBA00046740"/>
    </source>
</evidence>
<dbReference type="Gene3D" id="3.30.1490.10">
    <property type="match status" value="1"/>
</dbReference>
<sequence length="130" mass="14053">MSMQDPIADMLTRVRNGQAANKVAVKMPSSKLKVAIAQLLKEEGYVADYAVIGEAKKELEVTLKYFEAKPVIEQIQRVSRPGLRIYKKKDALPSVMGGLGIAVVSTSKGLMTDRAARQAGLGGEIICYVA</sequence>